<comment type="caution">
    <text evidence="1">The sequence shown here is derived from an EMBL/GenBank/DDBJ whole genome shotgun (WGS) entry which is preliminary data.</text>
</comment>
<protein>
    <submittedName>
        <fullName evidence="1">(Mediterranean fruit fly) hypothetical protein</fullName>
    </submittedName>
</protein>
<sequence length="185" mass="19817">MGLNDFVAFFYGSAQNLQTVTAHKRGERVFRVSVSVCPVVLVAYCRIRCKCLKNRKNAKAPKINLNDCSSDVKYGKSLKTPPQLLATLTASGKNANSGCGGGVSGVGSENMTNTGGGKSPANATGSATVTAHRPCNPCNPLWFSVGIHQRIGFVRASGLRKKSSFIWNSFRMPRSKKGESRDSTN</sequence>
<reference evidence="1" key="1">
    <citation type="submission" date="2020-11" db="EMBL/GenBank/DDBJ databases">
        <authorList>
            <person name="Whitehead M."/>
        </authorList>
    </citation>
    <scope>NUCLEOTIDE SEQUENCE</scope>
    <source>
        <strain evidence="1">EGII</strain>
    </source>
</reference>
<dbReference type="Proteomes" id="UP000606786">
    <property type="component" value="Unassembled WGS sequence"/>
</dbReference>
<gene>
    <name evidence="1" type="ORF">CCAP1982_LOCUS6826</name>
</gene>
<keyword evidence="2" id="KW-1185">Reference proteome</keyword>
<accession>A0A811UMA0</accession>
<dbReference type="EMBL" id="CAJHJT010000012">
    <property type="protein sequence ID" value="CAD6998213.1"/>
    <property type="molecule type" value="Genomic_DNA"/>
</dbReference>
<organism evidence="1 2">
    <name type="scientific">Ceratitis capitata</name>
    <name type="common">Mediterranean fruit fly</name>
    <name type="synonym">Tephritis capitata</name>
    <dbReference type="NCBI Taxonomy" id="7213"/>
    <lineage>
        <taxon>Eukaryota</taxon>
        <taxon>Metazoa</taxon>
        <taxon>Ecdysozoa</taxon>
        <taxon>Arthropoda</taxon>
        <taxon>Hexapoda</taxon>
        <taxon>Insecta</taxon>
        <taxon>Pterygota</taxon>
        <taxon>Neoptera</taxon>
        <taxon>Endopterygota</taxon>
        <taxon>Diptera</taxon>
        <taxon>Brachycera</taxon>
        <taxon>Muscomorpha</taxon>
        <taxon>Tephritoidea</taxon>
        <taxon>Tephritidae</taxon>
        <taxon>Ceratitis</taxon>
        <taxon>Ceratitis</taxon>
    </lineage>
</organism>
<proteinExistence type="predicted"/>
<evidence type="ECO:0000313" key="2">
    <source>
        <dbReference type="Proteomes" id="UP000606786"/>
    </source>
</evidence>
<dbReference type="AlphaFoldDB" id="A0A811UMA0"/>
<evidence type="ECO:0000313" key="1">
    <source>
        <dbReference type="EMBL" id="CAD6998213.1"/>
    </source>
</evidence>
<name>A0A811UMA0_CERCA</name>